<dbReference type="GeneID" id="119745344"/>
<feature type="region of interest" description="Disordered" evidence="2">
    <location>
        <begin position="232"/>
        <end position="328"/>
    </location>
</feature>
<feature type="region of interest" description="Disordered" evidence="2">
    <location>
        <begin position="1"/>
        <end position="61"/>
    </location>
</feature>
<dbReference type="SUPFAM" id="SSF140383">
    <property type="entry name" value="BSD domain-like"/>
    <property type="match status" value="1"/>
</dbReference>
<dbReference type="GO" id="GO:0038203">
    <property type="term" value="P:TORC2 signaling"/>
    <property type="evidence" value="ECO:0007669"/>
    <property type="project" value="TreeGrafter"/>
</dbReference>
<dbReference type="PROSITE" id="PS50858">
    <property type="entry name" value="BSD"/>
    <property type="match status" value="1"/>
</dbReference>
<dbReference type="GO" id="GO:0048172">
    <property type="term" value="P:regulation of short-term neuronal synaptic plasticity"/>
    <property type="evidence" value="ECO:0007669"/>
    <property type="project" value="TreeGrafter"/>
</dbReference>
<dbReference type="GO" id="GO:0005634">
    <property type="term" value="C:nucleus"/>
    <property type="evidence" value="ECO:0007669"/>
    <property type="project" value="TreeGrafter"/>
</dbReference>
<proteinExistence type="predicted"/>
<evidence type="ECO:0000256" key="1">
    <source>
        <dbReference type="ARBA" id="ARBA00022553"/>
    </source>
</evidence>
<dbReference type="InterPro" id="IPR005607">
    <property type="entry name" value="BSD_dom"/>
</dbReference>
<reference evidence="4" key="1">
    <citation type="submission" date="2022-11" db="UniProtKB">
        <authorList>
            <consortium name="EnsemblMetazoa"/>
        </authorList>
    </citation>
    <scope>IDENTIFICATION</scope>
</reference>
<feature type="region of interest" description="Disordered" evidence="2">
    <location>
        <begin position="344"/>
        <end position="372"/>
    </location>
</feature>
<dbReference type="RefSeq" id="XP_038077567.1">
    <property type="nucleotide sequence ID" value="XM_038221639.1"/>
</dbReference>
<sequence>MDMLNSWWGGGKTEKETASESGANSETEIKKEHNPDDAEAEELQTIESNESEEADKPSVKPELNITAEAAISSAKEWGSYLFNVAKEGTKKVTETAAKTATIIQKTVQEKTIVGDFKKEQDKFVKEKHSKRAEAAVPPWVGYNEEEQMKEQIMALSQDKRNFLRNPPAGVQFQFDFASMFPVAMATLQEDEKLQKMRFDLVPKMIVEENFWRNYFYRVSLIKQSSQLTSLAAASSGNSSDSGSADTSSTKTDDTPSESGKDKSSALDISVEPTPSSPADDEVPGSPPGAEFISDNFNKEIDQAEIQKGFEQLGMDKKEDENNGEEDIPEWEKELQQELQDYEVVEEEDTGGNEEWEREIDQMLEDEGAPESK</sequence>
<dbReference type="FunFam" id="1.10.3970.10:FF:000001">
    <property type="entry name" value="synapse-associated protein 1 isoform X1"/>
    <property type="match status" value="1"/>
</dbReference>
<evidence type="ECO:0000313" key="4">
    <source>
        <dbReference type="EnsemblMetazoa" id="XP_038077567.1"/>
    </source>
</evidence>
<dbReference type="CTD" id="94056"/>
<evidence type="ECO:0000259" key="3">
    <source>
        <dbReference type="PROSITE" id="PS50858"/>
    </source>
</evidence>
<feature type="compositionally biased region" description="Basic and acidic residues" evidence="2">
    <location>
        <begin position="27"/>
        <end position="36"/>
    </location>
</feature>
<dbReference type="OrthoDB" id="47923at2759"/>
<dbReference type="InterPro" id="IPR051494">
    <property type="entry name" value="BSD_domain-containing"/>
</dbReference>
<dbReference type="PANTHER" id="PTHR16019">
    <property type="entry name" value="SYNAPSE-ASSOCIATED PROTEIN"/>
    <property type="match status" value="1"/>
</dbReference>
<dbReference type="PANTHER" id="PTHR16019:SF6">
    <property type="entry name" value="SYNAPSE-ASSOCIATED PROTEIN 1"/>
    <property type="match status" value="1"/>
</dbReference>
<dbReference type="GO" id="GO:0045202">
    <property type="term" value="C:synapse"/>
    <property type="evidence" value="ECO:0007669"/>
    <property type="project" value="TreeGrafter"/>
</dbReference>
<protein>
    <recommendedName>
        <fullName evidence="3">BSD domain-containing protein</fullName>
    </recommendedName>
</protein>
<feature type="compositionally biased region" description="Low complexity" evidence="2">
    <location>
        <begin position="232"/>
        <end position="249"/>
    </location>
</feature>
<dbReference type="InterPro" id="IPR035925">
    <property type="entry name" value="BSD_dom_sf"/>
</dbReference>
<feature type="domain" description="BSD" evidence="3">
    <location>
        <begin position="187"/>
        <end position="222"/>
    </location>
</feature>
<feature type="compositionally biased region" description="Basic and acidic residues" evidence="2">
    <location>
        <begin position="250"/>
        <end position="264"/>
    </location>
</feature>
<evidence type="ECO:0000313" key="5">
    <source>
        <dbReference type="Proteomes" id="UP000887568"/>
    </source>
</evidence>
<organism evidence="4 5">
    <name type="scientific">Patiria miniata</name>
    <name type="common">Bat star</name>
    <name type="synonym">Asterina miniata</name>
    <dbReference type="NCBI Taxonomy" id="46514"/>
    <lineage>
        <taxon>Eukaryota</taxon>
        <taxon>Metazoa</taxon>
        <taxon>Echinodermata</taxon>
        <taxon>Eleutherozoa</taxon>
        <taxon>Asterozoa</taxon>
        <taxon>Asteroidea</taxon>
        <taxon>Valvatacea</taxon>
        <taxon>Valvatida</taxon>
        <taxon>Asterinidae</taxon>
        <taxon>Patiria</taxon>
    </lineage>
</organism>
<dbReference type="Gene3D" id="1.10.3970.10">
    <property type="entry name" value="BSD domain"/>
    <property type="match status" value="1"/>
</dbReference>
<dbReference type="SMART" id="SM00751">
    <property type="entry name" value="BSD"/>
    <property type="match status" value="1"/>
</dbReference>
<dbReference type="Pfam" id="PF03909">
    <property type="entry name" value="BSD"/>
    <property type="match status" value="1"/>
</dbReference>
<feature type="compositionally biased region" description="Acidic residues" evidence="2">
    <location>
        <begin position="37"/>
        <end position="53"/>
    </location>
</feature>
<dbReference type="AlphaFoldDB" id="A0A914BPZ5"/>
<name>A0A914BPZ5_PATMI</name>
<accession>A0A914BPZ5</accession>
<evidence type="ECO:0000256" key="2">
    <source>
        <dbReference type="SAM" id="MobiDB-lite"/>
    </source>
</evidence>
<dbReference type="Proteomes" id="UP000887568">
    <property type="component" value="Unplaced"/>
</dbReference>
<dbReference type="OMA" id="DTCNLNQ"/>
<dbReference type="GO" id="GO:0005794">
    <property type="term" value="C:Golgi apparatus"/>
    <property type="evidence" value="ECO:0007669"/>
    <property type="project" value="TreeGrafter"/>
</dbReference>
<keyword evidence="5" id="KW-1185">Reference proteome</keyword>
<keyword evidence="1" id="KW-0597">Phosphoprotein</keyword>
<dbReference type="EnsemblMetazoa" id="XM_038221639.1">
    <property type="protein sequence ID" value="XP_038077567.1"/>
    <property type="gene ID" value="LOC119745344"/>
</dbReference>